<sequence length="189" mass="21006">MSVNTSAANNGLLLTPLPPGADINSAHSNHINNNNRLHIHINNHSNGNTNEFVRDVHKAGWLRYLPYGADRPSTSSSTAPGAEEHRFWTIFSIHNDTQPYIEFYQKRQLTPTTGQTPDPQSAPVSTHSLQRCQHVAPAIGLSTGDKAFNEFAITLDTYIIRLVADSQHSMCDWIDSLRSKLRQLDVLPA</sequence>
<dbReference type="AlphaFoldDB" id="A0A7R9QY30"/>
<feature type="domain" description="PH" evidence="1">
    <location>
        <begin position="56"/>
        <end position="184"/>
    </location>
</feature>
<dbReference type="InterPro" id="IPR001849">
    <property type="entry name" value="PH_domain"/>
</dbReference>
<dbReference type="Proteomes" id="UP000728032">
    <property type="component" value="Unassembled WGS sequence"/>
</dbReference>
<evidence type="ECO:0000313" key="2">
    <source>
        <dbReference type="EMBL" id="CAD7662044.1"/>
    </source>
</evidence>
<keyword evidence="3" id="KW-1185">Reference proteome</keyword>
<dbReference type="SMART" id="SM00233">
    <property type="entry name" value="PH"/>
    <property type="match status" value="1"/>
</dbReference>
<dbReference type="OrthoDB" id="6126662at2759"/>
<dbReference type="EMBL" id="OC940929">
    <property type="protein sequence ID" value="CAD7662044.1"/>
    <property type="molecule type" value="Genomic_DNA"/>
</dbReference>
<gene>
    <name evidence="2" type="ORF">ONB1V03_LOCUS18604</name>
</gene>
<name>A0A7R9QY30_9ACAR</name>
<accession>A0A7R9QY30</accession>
<feature type="non-terminal residue" evidence="2">
    <location>
        <position position="189"/>
    </location>
</feature>
<evidence type="ECO:0000313" key="3">
    <source>
        <dbReference type="Proteomes" id="UP000728032"/>
    </source>
</evidence>
<organism evidence="2">
    <name type="scientific">Oppiella nova</name>
    <dbReference type="NCBI Taxonomy" id="334625"/>
    <lineage>
        <taxon>Eukaryota</taxon>
        <taxon>Metazoa</taxon>
        <taxon>Ecdysozoa</taxon>
        <taxon>Arthropoda</taxon>
        <taxon>Chelicerata</taxon>
        <taxon>Arachnida</taxon>
        <taxon>Acari</taxon>
        <taxon>Acariformes</taxon>
        <taxon>Sarcoptiformes</taxon>
        <taxon>Oribatida</taxon>
        <taxon>Brachypylina</taxon>
        <taxon>Oppioidea</taxon>
        <taxon>Oppiidae</taxon>
        <taxon>Oppiella</taxon>
    </lineage>
</organism>
<evidence type="ECO:0000259" key="1">
    <source>
        <dbReference type="SMART" id="SM00233"/>
    </source>
</evidence>
<dbReference type="EMBL" id="CAJPVJ010026104">
    <property type="protein sequence ID" value="CAG2179180.1"/>
    <property type="molecule type" value="Genomic_DNA"/>
</dbReference>
<reference evidence="2" key="1">
    <citation type="submission" date="2020-11" db="EMBL/GenBank/DDBJ databases">
        <authorList>
            <person name="Tran Van P."/>
        </authorList>
    </citation>
    <scope>NUCLEOTIDE SEQUENCE</scope>
</reference>
<protein>
    <recommendedName>
        <fullName evidence="1">PH domain-containing protein</fullName>
    </recommendedName>
</protein>
<dbReference type="SUPFAM" id="SSF50729">
    <property type="entry name" value="PH domain-like"/>
    <property type="match status" value="1"/>
</dbReference>
<proteinExistence type="predicted"/>